<dbReference type="PATRIC" id="fig|134605.3.peg.740"/>
<name>A0A133NGC0_9FUSO</name>
<dbReference type="STRING" id="134605.HMPREF3206_00739"/>
<organism evidence="1 2">
    <name type="scientific">Fusobacterium equinum</name>
    <dbReference type="NCBI Taxonomy" id="134605"/>
    <lineage>
        <taxon>Bacteria</taxon>
        <taxon>Fusobacteriati</taxon>
        <taxon>Fusobacteriota</taxon>
        <taxon>Fusobacteriia</taxon>
        <taxon>Fusobacteriales</taxon>
        <taxon>Fusobacteriaceae</taxon>
        <taxon>Fusobacterium</taxon>
    </lineage>
</organism>
<protein>
    <recommendedName>
        <fullName evidence="3">ComEA protein</fullName>
    </recommendedName>
</protein>
<dbReference type="Pfam" id="PF12836">
    <property type="entry name" value="HHH_3"/>
    <property type="match status" value="1"/>
</dbReference>
<keyword evidence="2" id="KW-1185">Reference proteome</keyword>
<dbReference type="GO" id="GO:0015628">
    <property type="term" value="P:protein secretion by the type II secretion system"/>
    <property type="evidence" value="ECO:0007669"/>
    <property type="project" value="TreeGrafter"/>
</dbReference>
<dbReference type="InterPro" id="IPR051675">
    <property type="entry name" value="Endo/Exo/Phosphatase_dom_1"/>
</dbReference>
<dbReference type="Proteomes" id="UP000070617">
    <property type="component" value="Unassembled WGS sequence"/>
</dbReference>
<dbReference type="Gene3D" id="1.10.150.280">
    <property type="entry name" value="AF1531-like domain"/>
    <property type="match status" value="1"/>
</dbReference>
<dbReference type="AlphaFoldDB" id="A0A133NGC0"/>
<dbReference type="PANTHER" id="PTHR21180">
    <property type="entry name" value="ENDONUCLEASE/EXONUCLEASE/PHOSPHATASE FAMILY DOMAIN-CONTAINING PROTEIN 1"/>
    <property type="match status" value="1"/>
</dbReference>
<gene>
    <name evidence="1" type="ORF">HMPREF3206_00739</name>
</gene>
<dbReference type="PANTHER" id="PTHR21180:SF32">
    <property type="entry name" value="ENDONUCLEASE_EXONUCLEASE_PHOSPHATASE FAMILY DOMAIN-CONTAINING PROTEIN 1"/>
    <property type="match status" value="1"/>
</dbReference>
<dbReference type="GO" id="GO:0015627">
    <property type="term" value="C:type II protein secretion system complex"/>
    <property type="evidence" value="ECO:0007669"/>
    <property type="project" value="TreeGrafter"/>
</dbReference>
<evidence type="ECO:0000313" key="2">
    <source>
        <dbReference type="Proteomes" id="UP000070617"/>
    </source>
</evidence>
<reference evidence="2" key="1">
    <citation type="submission" date="2016-01" db="EMBL/GenBank/DDBJ databases">
        <authorList>
            <person name="Mitreva M."/>
            <person name="Pepin K.H."/>
            <person name="Mihindukulasuriya K.A."/>
            <person name="Fulton R."/>
            <person name="Fronick C."/>
            <person name="O'Laughlin M."/>
            <person name="Miner T."/>
            <person name="Herter B."/>
            <person name="Rosa B.A."/>
            <person name="Cordes M."/>
            <person name="Tomlinson C."/>
            <person name="Wollam A."/>
            <person name="Palsikar V.B."/>
            <person name="Mardis E.R."/>
            <person name="Wilson R.K."/>
        </authorList>
    </citation>
    <scope>NUCLEOTIDE SEQUENCE [LARGE SCALE GENOMIC DNA]</scope>
    <source>
        <strain evidence="2">CMW8396</strain>
    </source>
</reference>
<dbReference type="SUPFAM" id="SSF47781">
    <property type="entry name" value="RuvA domain 2-like"/>
    <property type="match status" value="2"/>
</dbReference>
<evidence type="ECO:0008006" key="3">
    <source>
        <dbReference type="Google" id="ProtNLM"/>
    </source>
</evidence>
<dbReference type="InterPro" id="IPR010994">
    <property type="entry name" value="RuvA_2-like"/>
</dbReference>
<comment type="caution">
    <text evidence="1">The sequence shown here is derived from an EMBL/GenBank/DDBJ whole genome shotgun (WGS) entry which is preliminary data.</text>
</comment>
<proteinExistence type="predicted"/>
<dbReference type="EMBL" id="LRPX01000029">
    <property type="protein sequence ID" value="KXA15346.1"/>
    <property type="molecule type" value="Genomic_DNA"/>
</dbReference>
<accession>A0A133NGC0</accession>
<evidence type="ECO:0000313" key="1">
    <source>
        <dbReference type="EMBL" id="KXA15346.1"/>
    </source>
</evidence>
<sequence>MKNIERKKMKYRKEIGVFFLCFSFFFLTKYSFAEKEVKIIMSQGNMKENQKGKVDINIANKGEFLAAGIASRYTDGILEYRNAVGAFEHLEELKNIKGIGEATYHKLSKRLEIGTKKNRNPLFINRADKKILSYYGFSKKEIKAIEKYREKEGRITNNIVLKKIITKKQYEKYKDLFRYSK</sequence>